<dbReference type="GO" id="GO:0051751">
    <property type="term" value="F:alpha-1,4-mannosyltransferase activity"/>
    <property type="evidence" value="ECO:0007669"/>
    <property type="project" value="InterPro"/>
</dbReference>
<comment type="subcellular location">
    <subcellularLocation>
        <location evidence="1 13">Endoplasmic reticulum membrane</location>
        <topology evidence="1 13">Multi-pass membrane protein</topology>
    </subcellularLocation>
</comment>
<feature type="compositionally biased region" description="Low complexity" evidence="14">
    <location>
        <begin position="20"/>
        <end position="34"/>
    </location>
</feature>
<comment type="similarity">
    <text evidence="3 13">Belongs to the PIGM family.</text>
</comment>
<feature type="transmembrane region" description="Helical" evidence="13">
    <location>
        <begin position="80"/>
        <end position="99"/>
    </location>
</feature>
<evidence type="ECO:0000313" key="16">
    <source>
        <dbReference type="RefSeq" id="XP_032813740.1"/>
    </source>
</evidence>
<dbReference type="EC" id="2.4.1.-" evidence="13"/>
<evidence type="ECO:0000256" key="14">
    <source>
        <dbReference type="SAM" id="MobiDB-lite"/>
    </source>
</evidence>
<feature type="transmembrane region" description="Helical" evidence="13">
    <location>
        <begin position="358"/>
        <end position="377"/>
    </location>
</feature>
<evidence type="ECO:0000256" key="6">
    <source>
        <dbReference type="ARBA" id="ARBA00022679"/>
    </source>
</evidence>
<dbReference type="GO" id="GO:0005789">
    <property type="term" value="C:endoplasmic reticulum membrane"/>
    <property type="evidence" value="ECO:0007669"/>
    <property type="project" value="UniProtKB-SubCell"/>
</dbReference>
<comment type="function">
    <text evidence="11 13">Catalytic subunit of the glycosylphosphatidylinositol-mannosyltransferase I complex which catalyzes the transfer of the first mannose, via an alpha-1,4 bond from a dolichol-phosphate-mannose (Dol-P-Man) to the glucosaminyl acyl phosphatidylinositol (GlcN-(acyl)PI) intermediate to generate alpha-D-Man-(1-&gt;4)-alpha-D-GlcN-(1-&gt;6)-(1-radyl,2-acyl-sn-glycero-3-phospho)-2-acyl-inositol and participates in the sixth step of the glycosylphosphatidylinositol-anchor biosynthesis.</text>
</comment>
<reference evidence="16" key="1">
    <citation type="submission" date="2025-08" db="UniProtKB">
        <authorList>
            <consortium name="RefSeq"/>
        </authorList>
    </citation>
    <scope>IDENTIFICATION</scope>
    <source>
        <tissue evidence="16">Sperm</tissue>
    </source>
</reference>
<dbReference type="GO" id="GO:0006506">
    <property type="term" value="P:GPI anchor biosynthetic process"/>
    <property type="evidence" value="ECO:0007669"/>
    <property type="project" value="UniProtKB-KW"/>
</dbReference>
<dbReference type="GO" id="GO:1990529">
    <property type="term" value="C:glycosylphosphatidylinositol-mannosyltransferase I complex"/>
    <property type="evidence" value="ECO:0007669"/>
    <property type="project" value="TreeGrafter"/>
</dbReference>
<feature type="region of interest" description="Disordered" evidence="14">
    <location>
        <begin position="1"/>
        <end position="73"/>
    </location>
</feature>
<dbReference type="RefSeq" id="XP_032813740.1">
    <property type="nucleotide sequence ID" value="XM_032957849.1"/>
</dbReference>
<keyword evidence="4 13" id="KW-0337">GPI-anchor biosynthesis</keyword>
<gene>
    <name evidence="16" type="primary">PIGM</name>
</gene>
<keyword evidence="9 13" id="KW-1133">Transmembrane helix</keyword>
<dbReference type="GO" id="GO:0004376">
    <property type="term" value="F:GPI mannosyltransferase activity"/>
    <property type="evidence" value="ECO:0007669"/>
    <property type="project" value="InterPro"/>
</dbReference>
<keyword evidence="7 13" id="KW-0812">Transmembrane</keyword>
<protein>
    <recommendedName>
        <fullName evidence="12 13">GPI alpha-1,4-mannosyltransferase I, catalytic subunit</fullName>
        <ecNumber evidence="13">2.4.1.-</ecNumber>
    </recommendedName>
    <alternativeName>
        <fullName evidence="13">GPI mannosyltransferase I</fullName>
    </alternativeName>
</protein>
<keyword evidence="6 13" id="KW-0808">Transferase</keyword>
<dbReference type="InterPro" id="IPR007704">
    <property type="entry name" value="PIG-M"/>
</dbReference>
<keyword evidence="8 13" id="KW-0256">Endoplasmic reticulum</keyword>
<evidence type="ECO:0000256" key="8">
    <source>
        <dbReference type="ARBA" id="ARBA00022824"/>
    </source>
</evidence>
<feature type="transmembrane region" description="Helical" evidence="13">
    <location>
        <begin position="298"/>
        <end position="320"/>
    </location>
</feature>
<dbReference type="PANTHER" id="PTHR12886">
    <property type="entry name" value="PIG-M MANNOSYLTRANSFERASE"/>
    <property type="match status" value="1"/>
</dbReference>
<name>A0AAJ7WXL4_PETMA</name>
<feature type="transmembrane region" description="Helical" evidence="13">
    <location>
        <begin position="430"/>
        <end position="448"/>
    </location>
</feature>
<accession>A0AAJ7WXL4</accession>
<dbReference type="PANTHER" id="PTHR12886:SF0">
    <property type="entry name" value="GPI MANNOSYLTRANSFERASE 1"/>
    <property type="match status" value="1"/>
</dbReference>
<feature type="transmembrane region" description="Helical" evidence="13">
    <location>
        <begin position="384"/>
        <end position="401"/>
    </location>
</feature>
<feature type="transmembrane region" description="Helical" evidence="13">
    <location>
        <begin position="460"/>
        <end position="482"/>
    </location>
</feature>
<keyword evidence="15" id="KW-1185">Reference proteome</keyword>
<keyword evidence="5 13" id="KW-0328">Glycosyltransferase</keyword>
<dbReference type="KEGG" id="pmrn:116944289"/>
<evidence type="ECO:0000313" key="15">
    <source>
        <dbReference type="Proteomes" id="UP001318040"/>
    </source>
</evidence>
<feature type="compositionally biased region" description="Polar residues" evidence="14">
    <location>
        <begin position="40"/>
        <end position="54"/>
    </location>
</feature>
<evidence type="ECO:0000256" key="1">
    <source>
        <dbReference type="ARBA" id="ARBA00004477"/>
    </source>
</evidence>
<evidence type="ECO:0000256" key="13">
    <source>
        <dbReference type="RuleBase" id="RU365064"/>
    </source>
</evidence>
<proteinExistence type="inferred from homology"/>
<evidence type="ECO:0000256" key="11">
    <source>
        <dbReference type="ARBA" id="ARBA00093408"/>
    </source>
</evidence>
<evidence type="ECO:0000256" key="7">
    <source>
        <dbReference type="ARBA" id="ARBA00022692"/>
    </source>
</evidence>
<feature type="compositionally biased region" description="Low complexity" evidence="14">
    <location>
        <begin position="1"/>
        <end position="13"/>
    </location>
</feature>
<dbReference type="Pfam" id="PF05007">
    <property type="entry name" value="Mannosyl_trans"/>
    <property type="match status" value="1"/>
</dbReference>
<feature type="transmembrane region" description="Helical" evidence="13">
    <location>
        <begin position="136"/>
        <end position="154"/>
    </location>
</feature>
<dbReference type="AlphaFoldDB" id="A0AAJ7WXL4"/>
<evidence type="ECO:0000256" key="2">
    <source>
        <dbReference type="ARBA" id="ARBA00004687"/>
    </source>
</evidence>
<sequence>MALPFTSSPSLPTSTPPLSRPSTSSQLTLSLSSPAKLTLPLQSTSPPELTPQQISTSVSTSASSSQEAMRGGRACGRPAGAGWVLLGAVLLRVALLLYGEYQDRTHRVKFTDVDYRVFTDAAHYVARGESPYRRETYRYTPLVAWLLLPNALLAEPFGKLLFAVCDVAAGWLALGMLPVGVSRPGLAAAAACWLLNPIPAAVSCRGNAESVLALLVLATLRSLRRGRVATAGLLHGVAVHTKIYPVIYTLPIVLNLALASESARGRREQRQPSPLGLGKRLVHNSVLAVDAALRSKDVWTFALTSASVFAAISAFFFYVYGWEFVEQTYLYHVTRRDTRHNFSPYFYALYLAGESGRAGAMGLVAFAPQAAVLAAASLRYADDLPFCCFVVTVAFVAFNKVCTSQYFLWYLCLLPPVLPSLALPRRRGLALLAAWFAGQALWLLPAYLLEFEGWNVFLSVWAAGLLFLIVNCVVLQQIIVHYRPPRPAHNLKNS</sequence>
<comment type="pathway">
    <text evidence="2 13">Glycolipid biosynthesis; glycosylphosphatidylinositol-anchor biosynthesis.</text>
</comment>
<evidence type="ECO:0000256" key="12">
    <source>
        <dbReference type="ARBA" id="ARBA00093608"/>
    </source>
</evidence>
<evidence type="ECO:0000256" key="9">
    <source>
        <dbReference type="ARBA" id="ARBA00022989"/>
    </source>
</evidence>
<evidence type="ECO:0000256" key="4">
    <source>
        <dbReference type="ARBA" id="ARBA00022502"/>
    </source>
</evidence>
<evidence type="ECO:0000256" key="10">
    <source>
        <dbReference type="ARBA" id="ARBA00023136"/>
    </source>
</evidence>
<organism evidence="15 16">
    <name type="scientific">Petromyzon marinus</name>
    <name type="common">Sea lamprey</name>
    <dbReference type="NCBI Taxonomy" id="7757"/>
    <lineage>
        <taxon>Eukaryota</taxon>
        <taxon>Metazoa</taxon>
        <taxon>Chordata</taxon>
        <taxon>Craniata</taxon>
        <taxon>Vertebrata</taxon>
        <taxon>Cyclostomata</taxon>
        <taxon>Hyperoartia</taxon>
        <taxon>Petromyzontiformes</taxon>
        <taxon>Petromyzontidae</taxon>
        <taxon>Petromyzon</taxon>
    </lineage>
</organism>
<keyword evidence="10 13" id="KW-0472">Membrane</keyword>
<dbReference type="Proteomes" id="UP001318040">
    <property type="component" value="Chromosome 20"/>
</dbReference>
<dbReference type="CTD" id="93183"/>
<evidence type="ECO:0000256" key="5">
    <source>
        <dbReference type="ARBA" id="ARBA00022676"/>
    </source>
</evidence>
<evidence type="ECO:0000256" key="3">
    <source>
        <dbReference type="ARBA" id="ARBA00011071"/>
    </source>
</evidence>
<feature type="compositionally biased region" description="Low complexity" evidence="14">
    <location>
        <begin position="55"/>
        <end position="73"/>
    </location>
</feature>